<dbReference type="GO" id="GO:0003700">
    <property type="term" value="F:DNA-binding transcription factor activity"/>
    <property type="evidence" value="ECO:0007669"/>
    <property type="project" value="InterPro"/>
</dbReference>
<keyword evidence="2" id="KW-0805">Transcription regulation</keyword>
<evidence type="ECO:0000313" key="6">
    <source>
        <dbReference type="EMBL" id="RAJ98964.1"/>
    </source>
</evidence>
<comment type="similarity">
    <text evidence="1">Belongs to the LysR transcriptional regulatory family.</text>
</comment>
<organism evidence="6 8">
    <name type="scientific">Aliidiomarina maris</name>
    <dbReference type="NCBI Taxonomy" id="531312"/>
    <lineage>
        <taxon>Bacteria</taxon>
        <taxon>Pseudomonadati</taxon>
        <taxon>Pseudomonadota</taxon>
        <taxon>Gammaproteobacteria</taxon>
        <taxon>Alteromonadales</taxon>
        <taxon>Idiomarinaceae</taxon>
        <taxon>Aliidiomarina</taxon>
    </lineage>
</organism>
<evidence type="ECO:0000313" key="9">
    <source>
        <dbReference type="Proteomes" id="UP000287865"/>
    </source>
</evidence>
<dbReference type="PANTHER" id="PTHR30537">
    <property type="entry name" value="HTH-TYPE TRANSCRIPTIONAL REGULATOR"/>
    <property type="match status" value="1"/>
</dbReference>
<dbReference type="Proteomes" id="UP000287865">
    <property type="component" value="Unassembled WGS sequence"/>
</dbReference>
<name>A0A327X110_9GAMM</name>
<proteinExistence type="inferred from homology"/>
<reference evidence="7 9" key="1">
    <citation type="journal article" date="2018" name="Front. Microbiol.">
        <title>Genome-Based Analysis Reveals the Taxonomy and Diversity of the Family Idiomarinaceae.</title>
        <authorList>
            <person name="Liu Y."/>
            <person name="Lai Q."/>
            <person name="Shao Z."/>
        </authorList>
    </citation>
    <scope>NUCLEOTIDE SEQUENCE [LARGE SCALE GENOMIC DNA]</scope>
    <source>
        <strain evidence="7 9">CF12-14</strain>
    </source>
</reference>
<dbReference type="InterPro" id="IPR000847">
    <property type="entry name" value="LysR_HTH_N"/>
</dbReference>
<evidence type="ECO:0000259" key="5">
    <source>
        <dbReference type="PROSITE" id="PS50931"/>
    </source>
</evidence>
<dbReference type="InterPro" id="IPR005119">
    <property type="entry name" value="LysR_subst-bd"/>
</dbReference>
<keyword evidence="4" id="KW-0804">Transcription</keyword>
<keyword evidence="3 6" id="KW-0238">DNA-binding</keyword>
<dbReference type="PANTHER" id="PTHR30537:SF5">
    <property type="entry name" value="HTH-TYPE TRANSCRIPTIONAL ACTIVATOR TTDR-RELATED"/>
    <property type="match status" value="1"/>
</dbReference>
<dbReference type="PROSITE" id="PS50931">
    <property type="entry name" value="HTH_LYSR"/>
    <property type="match status" value="1"/>
</dbReference>
<dbReference type="Pfam" id="PF00126">
    <property type="entry name" value="HTH_1"/>
    <property type="match status" value="1"/>
</dbReference>
<dbReference type="SUPFAM" id="SSF53850">
    <property type="entry name" value="Periplasmic binding protein-like II"/>
    <property type="match status" value="1"/>
</dbReference>
<evidence type="ECO:0000313" key="7">
    <source>
        <dbReference type="EMBL" id="RUO25104.1"/>
    </source>
</evidence>
<evidence type="ECO:0000313" key="8">
    <source>
        <dbReference type="Proteomes" id="UP000249203"/>
    </source>
</evidence>
<dbReference type="FunFam" id="1.10.10.10:FF:000001">
    <property type="entry name" value="LysR family transcriptional regulator"/>
    <property type="match status" value="1"/>
</dbReference>
<dbReference type="RefSeq" id="WP_111569050.1">
    <property type="nucleotide sequence ID" value="NZ_PIPK01000004.1"/>
</dbReference>
<dbReference type="Proteomes" id="UP000249203">
    <property type="component" value="Unassembled WGS sequence"/>
</dbReference>
<accession>A0A327X110</accession>
<dbReference type="InterPro" id="IPR058163">
    <property type="entry name" value="LysR-type_TF_proteobact-type"/>
</dbReference>
<dbReference type="Gene3D" id="1.10.10.10">
    <property type="entry name" value="Winged helix-like DNA-binding domain superfamily/Winged helix DNA-binding domain"/>
    <property type="match status" value="1"/>
</dbReference>
<dbReference type="OrthoDB" id="6787458at2"/>
<keyword evidence="9" id="KW-1185">Reference proteome</keyword>
<dbReference type="InterPro" id="IPR036388">
    <property type="entry name" value="WH-like_DNA-bd_sf"/>
</dbReference>
<dbReference type="EMBL" id="QLMD01000004">
    <property type="protein sequence ID" value="RAJ98964.1"/>
    <property type="molecule type" value="Genomic_DNA"/>
</dbReference>
<gene>
    <name evidence="6" type="ORF">B0I24_104168</name>
    <name evidence="7" type="ORF">CWE07_06410</name>
</gene>
<dbReference type="GO" id="GO:0006351">
    <property type="term" value="P:DNA-templated transcription"/>
    <property type="evidence" value="ECO:0007669"/>
    <property type="project" value="TreeGrafter"/>
</dbReference>
<dbReference type="GO" id="GO:0043565">
    <property type="term" value="F:sequence-specific DNA binding"/>
    <property type="evidence" value="ECO:0007669"/>
    <property type="project" value="TreeGrafter"/>
</dbReference>
<sequence>MPKGVSLNALRVLATVAQTQSFKLAAQRLGVTQSAVSRQIQTLEEQLGMRVIQRDNRMHDLTPAGSLLAPELHRIFSQIDELISSLVENKAADRRLLRIALPDAVLSYFIAPRLQEFYTLYPHLRIEFSSCEEYSGSETQQRLGTMLLHDHVDMVITCADLEGKQLIAQHLRPVYYSQVGNPEGVLIRVSPSDDLESIGSKAPANYTHVESTSAALALAQGLNGYTWVPDFIAQGTPNGLAYHANPRVRSRHRLSLQCYFAKHKELELPIVALSNWLLHIAH</sequence>
<dbReference type="InterPro" id="IPR036390">
    <property type="entry name" value="WH_DNA-bd_sf"/>
</dbReference>
<evidence type="ECO:0000256" key="4">
    <source>
        <dbReference type="ARBA" id="ARBA00023163"/>
    </source>
</evidence>
<evidence type="ECO:0000256" key="1">
    <source>
        <dbReference type="ARBA" id="ARBA00009437"/>
    </source>
</evidence>
<dbReference type="PRINTS" id="PR00039">
    <property type="entry name" value="HTHLYSR"/>
</dbReference>
<dbReference type="Pfam" id="PF03466">
    <property type="entry name" value="LysR_substrate"/>
    <property type="match status" value="1"/>
</dbReference>
<comment type="caution">
    <text evidence="6">The sequence shown here is derived from an EMBL/GenBank/DDBJ whole genome shotgun (WGS) entry which is preliminary data.</text>
</comment>
<dbReference type="SUPFAM" id="SSF46785">
    <property type="entry name" value="Winged helix' DNA-binding domain"/>
    <property type="match status" value="1"/>
</dbReference>
<dbReference type="EMBL" id="PIPK01000004">
    <property type="protein sequence ID" value="RUO25104.1"/>
    <property type="molecule type" value="Genomic_DNA"/>
</dbReference>
<reference evidence="6 8" key="2">
    <citation type="submission" date="2018-06" db="EMBL/GenBank/DDBJ databases">
        <title>Genomic Encyclopedia of Type Strains, Phase III (KMG-III): the genomes of soil and plant-associated and newly described type strains.</title>
        <authorList>
            <person name="Whitman W."/>
        </authorList>
    </citation>
    <scope>NUCLEOTIDE SEQUENCE [LARGE SCALE GENOMIC DNA]</scope>
    <source>
        <strain evidence="6 8">CGMCC 1.15366</strain>
    </source>
</reference>
<evidence type="ECO:0000256" key="3">
    <source>
        <dbReference type="ARBA" id="ARBA00023125"/>
    </source>
</evidence>
<evidence type="ECO:0000256" key="2">
    <source>
        <dbReference type="ARBA" id="ARBA00023015"/>
    </source>
</evidence>
<dbReference type="Gene3D" id="3.40.190.10">
    <property type="entry name" value="Periplasmic binding protein-like II"/>
    <property type="match status" value="1"/>
</dbReference>
<feature type="domain" description="HTH lysR-type" evidence="5">
    <location>
        <begin position="5"/>
        <end position="62"/>
    </location>
</feature>
<dbReference type="AlphaFoldDB" id="A0A327X110"/>
<protein>
    <submittedName>
        <fullName evidence="6">DNA-binding transcriptional LysR family regulator</fullName>
    </submittedName>
</protein>